<dbReference type="Proteomes" id="UP000663891">
    <property type="component" value="Unassembled WGS sequence"/>
</dbReference>
<dbReference type="Gene3D" id="2.130.10.130">
    <property type="entry name" value="Integrin alpha, N-terminal"/>
    <property type="match status" value="1"/>
</dbReference>
<name>A0A819R9V7_9BILA</name>
<sequence>MIGTGCEWPATYVVVADINKDGQMDIVTACNNILGEVGIQLGNGDGTFRASTSFSTGDGSNPIWLDTGDFNGDGNLDIVVSLNGLTGDRSVEVLLGDGNGFFGGYKRFSAGQDDPPWPLVVGDFDNDRQLDIAIGKYHAPQIIVLRGYGNGSFGPPIVNEQGSIIFASWIDAVDINNDGYLDVIVTNVGLGNVAVLLGKGDGTFKPSMTFPTGYNSGPLSGAIEDFNGDGVLDIAVLNYMTANVGVLLGYGNGTFGPQMIFPFSFDSSSLTIAAADFNRDGRMDIVVTTQSTTIILCILINTCECCEREFFNMSKATHQ</sequence>
<evidence type="ECO:0000256" key="1">
    <source>
        <dbReference type="ARBA" id="ARBA00022729"/>
    </source>
</evidence>
<dbReference type="OrthoDB" id="10022113at2759"/>
<comment type="caution">
    <text evidence="3">The sequence shown here is derived from an EMBL/GenBank/DDBJ whole genome shotgun (WGS) entry which is preliminary data.</text>
</comment>
<dbReference type="Pfam" id="PF13517">
    <property type="entry name" value="FG-GAP_3"/>
    <property type="match status" value="2"/>
</dbReference>
<evidence type="ECO:0000313" key="2">
    <source>
        <dbReference type="EMBL" id="CAF1000002.1"/>
    </source>
</evidence>
<dbReference type="EMBL" id="CAJNON010000124">
    <property type="protein sequence ID" value="CAF1000002.1"/>
    <property type="molecule type" value="Genomic_DNA"/>
</dbReference>
<dbReference type="InterPro" id="IPR013517">
    <property type="entry name" value="FG-GAP"/>
</dbReference>
<dbReference type="AlphaFoldDB" id="A0A819R9V7"/>
<dbReference type="Gene3D" id="2.30.30.100">
    <property type="match status" value="2"/>
</dbReference>
<dbReference type="EMBL" id="CAJOAY010003880">
    <property type="protein sequence ID" value="CAF4044471.1"/>
    <property type="molecule type" value="Genomic_DNA"/>
</dbReference>
<evidence type="ECO:0000313" key="3">
    <source>
        <dbReference type="EMBL" id="CAF4044471.1"/>
    </source>
</evidence>
<protein>
    <recommendedName>
        <fullName evidence="5">VCBS repeat-containing protein</fullName>
    </recommendedName>
</protein>
<dbReference type="Proteomes" id="UP000663881">
    <property type="component" value="Unassembled WGS sequence"/>
</dbReference>
<evidence type="ECO:0008006" key="5">
    <source>
        <dbReference type="Google" id="ProtNLM"/>
    </source>
</evidence>
<accession>A0A819R9V7</accession>
<proteinExistence type="predicted"/>
<keyword evidence="1" id="KW-0732">Signal</keyword>
<gene>
    <name evidence="3" type="ORF">OKA104_LOCUS32388</name>
    <name evidence="2" type="ORF">VCS650_LOCUS14672</name>
</gene>
<dbReference type="InterPro" id="IPR028994">
    <property type="entry name" value="Integrin_alpha_N"/>
</dbReference>
<dbReference type="PANTHER" id="PTHR46580">
    <property type="entry name" value="SENSOR KINASE-RELATED"/>
    <property type="match status" value="1"/>
</dbReference>
<dbReference type="PANTHER" id="PTHR46580:SF4">
    <property type="entry name" value="ATP_GTP-BINDING PROTEIN"/>
    <property type="match status" value="1"/>
</dbReference>
<organism evidence="3 4">
    <name type="scientific">Adineta steineri</name>
    <dbReference type="NCBI Taxonomy" id="433720"/>
    <lineage>
        <taxon>Eukaryota</taxon>
        <taxon>Metazoa</taxon>
        <taxon>Spiralia</taxon>
        <taxon>Gnathifera</taxon>
        <taxon>Rotifera</taxon>
        <taxon>Eurotatoria</taxon>
        <taxon>Bdelloidea</taxon>
        <taxon>Adinetida</taxon>
        <taxon>Adinetidae</taxon>
        <taxon>Adineta</taxon>
    </lineage>
</organism>
<dbReference type="SUPFAM" id="SSF69318">
    <property type="entry name" value="Integrin alpha N-terminal domain"/>
    <property type="match status" value="2"/>
</dbReference>
<reference evidence="3" key="1">
    <citation type="submission" date="2021-02" db="EMBL/GenBank/DDBJ databases">
        <authorList>
            <person name="Nowell W R."/>
        </authorList>
    </citation>
    <scope>NUCLEOTIDE SEQUENCE</scope>
</reference>
<evidence type="ECO:0000313" key="4">
    <source>
        <dbReference type="Proteomes" id="UP000663881"/>
    </source>
</evidence>